<feature type="region of interest" description="Disordered" evidence="1">
    <location>
        <begin position="344"/>
        <end position="366"/>
    </location>
</feature>
<feature type="region of interest" description="Disordered" evidence="1">
    <location>
        <begin position="306"/>
        <end position="326"/>
    </location>
</feature>
<accession>A0A0G4EU18</accession>
<name>A0A0G4EU18_VITBC</name>
<keyword evidence="2" id="KW-1133">Transmembrane helix</keyword>
<organism evidence="3 4">
    <name type="scientific">Vitrella brassicaformis (strain CCMP3155)</name>
    <dbReference type="NCBI Taxonomy" id="1169540"/>
    <lineage>
        <taxon>Eukaryota</taxon>
        <taxon>Sar</taxon>
        <taxon>Alveolata</taxon>
        <taxon>Colpodellida</taxon>
        <taxon>Vitrellaceae</taxon>
        <taxon>Vitrella</taxon>
    </lineage>
</organism>
<keyword evidence="2" id="KW-0812">Transmembrane</keyword>
<feature type="transmembrane region" description="Helical" evidence="2">
    <location>
        <begin position="130"/>
        <end position="149"/>
    </location>
</feature>
<gene>
    <name evidence="3" type="ORF">Vbra_13198</name>
</gene>
<dbReference type="InParanoid" id="A0A0G4EU18"/>
<feature type="transmembrane region" description="Helical" evidence="2">
    <location>
        <begin position="161"/>
        <end position="182"/>
    </location>
</feature>
<evidence type="ECO:0000313" key="3">
    <source>
        <dbReference type="EMBL" id="CEM01568.1"/>
    </source>
</evidence>
<evidence type="ECO:0000256" key="2">
    <source>
        <dbReference type="SAM" id="Phobius"/>
    </source>
</evidence>
<sequence>MDQHDAFSPKTGAAHASKAYASPAAYPAATSHYAAVGNVRPSYSYMHPDHHGTAGSSAVGRGGAFGDGAARAAGEGGRGVMLKGLRTNEEIALVSGLLIILALLVIWNASALERSYNFTFWVGQELPITMLVLFTMFLAFYIVTMIIIFKTTNFLHRNDHTMMLVALVFATLFGLVLIYTSMPIGRLSMDTYNNLMFRCDFSDQTSKVHQTWQVLYNIRKQPECGRQHSIEDCTEQGFEQTAETEFLKRIEDDFRRSGFCWPTESKTATQVAQGLAPSETLQSVSEKAAQPAEGTLMVQTNSTIARDKRHHGHHVHKKRHVKGGKREREGGGAIIIAADTAERTHVRGEEGQTPTPPAHRHCSPNPTIGEARCAPMLARDMKDFAADIAFTTFQLGISLIEAAVLAGFLKLIVICWRKDSGQPGEATYLTSAY</sequence>
<feature type="transmembrane region" description="Helical" evidence="2">
    <location>
        <begin position="91"/>
        <end position="110"/>
    </location>
</feature>
<reference evidence="3 4" key="1">
    <citation type="submission" date="2014-11" db="EMBL/GenBank/DDBJ databases">
        <authorList>
            <person name="Zhu J."/>
            <person name="Qi W."/>
            <person name="Song R."/>
        </authorList>
    </citation>
    <scope>NUCLEOTIDE SEQUENCE [LARGE SCALE GENOMIC DNA]</scope>
</reference>
<protein>
    <submittedName>
        <fullName evidence="3">Uncharacterized protein</fullName>
    </submittedName>
</protein>
<evidence type="ECO:0000313" key="4">
    <source>
        <dbReference type="Proteomes" id="UP000041254"/>
    </source>
</evidence>
<feature type="compositionally biased region" description="Basic residues" evidence="1">
    <location>
        <begin position="307"/>
        <end position="323"/>
    </location>
</feature>
<dbReference type="Proteomes" id="UP000041254">
    <property type="component" value="Unassembled WGS sequence"/>
</dbReference>
<dbReference type="VEuPathDB" id="CryptoDB:Vbra_13198"/>
<evidence type="ECO:0000256" key="1">
    <source>
        <dbReference type="SAM" id="MobiDB-lite"/>
    </source>
</evidence>
<dbReference type="EMBL" id="CDMY01000305">
    <property type="protein sequence ID" value="CEM01568.1"/>
    <property type="molecule type" value="Genomic_DNA"/>
</dbReference>
<proteinExistence type="predicted"/>
<dbReference type="AlphaFoldDB" id="A0A0G4EU18"/>
<keyword evidence="2" id="KW-0472">Membrane</keyword>
<keyword evidence="4" id="KW-1185">Reference proteome</keyword>